<reference evidence="3 4" key="1">
    <citation type="submission" date="2020-03" db="EMBL/GenBank/DDBJ databases">
        <title>Draft genome of Streptomyces sp. ventii, isolated from the Axial Seamount in the Pacific Ocean, and resequencing of the two type strains Streptomyces lonarensis strain NCL 716 and Streptomyces bohaiensis strain 11A07.</title>
        <authorList>
            <person name="Loughran R.M."/>
            <person name="Pfannmuller K.M."/>
            <person name="Wasson B.J."/>
            <person name="Deadmond M.C."/>
            <person name="Paddock B.E."/>
            <person name="Koyack M.J."/>
            <person name="Gallegos D.A."/>
            <person name="Mitchell E.A."/>
            <person name="Ushijima B."/>
            <person name="Saw J.H."/>
            <person name="Mcphail K.L."/>
            <person name="Videau P."/>
        </authorList>
    </citation>
    <scope>NUCLEOTIDE SEQUENCE [LARGE SCALE GENOMIC DNA]</scope>
    <source>
        <strain evidence="3 4">NCL716</strain>
    </source>
</reference>
<feature type="domain" description="Zinc finger CGNR" evidence="2">
    <location>
        <begin position="105"/>
        <end position="139"/>
    </location>
</feature>
<dbReference type="EMBL" id="JAAVJD010000079">
    <property type="protein sequence ID" value="NJQ06368.1"/>
    <property type="molecule type" value="Genomic_DNA"/>
</dbReference>
<evidence type="ECO:0000313" key="4">
    <source>
        <dbReference type="Proteomes" id="UP000578686"/>
    </source>
</evidence>
<sequence>MEQRRAQQVVRHVTDGGRRGERGAESGRGDLQPGAGGEDLGPAAFRGVVGAQAEHAAVPRLSRHDGHGWHLHVHHEQAGWAGWFLASGALALAGLLSEHGRAPWGECGAPGCRRLFLGTGPGAAQRYCSQACATRVRVA</sequence>
<evidence type="ECO:0000313" key="3">
    <source>
        <dbReference type="EMBL" id="NJQ06368.1"/>
    </source>
</evidence>
<organism evidence="3 4">
    <name type="scientific">Streptomyces lonarensis</name>
    <dbReference type="NCBI Taxonomy" id="700599"/>
    <lineage>
        <taxon>Bacteria</taxon>
        <taxon>Bacillati</taxon>
        <taxon>Actinomycetota</taxon>
        <taxon>Actinomycetes</taxon>
        <taxon>Kitasatosporales</taxon>
        <taxon>Streptomycetaceae</taxon>
        <taxon>Streptomyces</taxon>
    </lineage>
</organism>
<dbReference type="Proteomes" id="UP000578686">
    <property type="component" value="Unassembled WGS sequence"/>
</dbReference>
<dbReference type="Gene3D" id="1.10.3300.10">
    <property type="entry name" value="Jann2411-like domain"/>
    <property type="match status" value="1"/>
</dbReference>
<proteinExistence type="predicted"/>
<dbReference type="Pfam" id="PF11706">
    <property type="entry name" value="zf-CGNR"/>
    <property type="match status" value="1"/>
</dbReference>
<feature type="compositionally biased region" description="Basic and acidic residues" evidence="1">
    <location>
        <begin position="12"/>
        <end position="28"/>
    </location>
</feature>
<keyword evidence="4" id="KW-1185">Reference proteome</keyword>
<dbReference type="SUPFAM" id="SSF160904">
    <property type="entry name" value="Jann2411-like"/>
    <property type="match status" value="1"/>
</dbReference>
<dbReference type="AlphaFoldDB" id="A0A7X6D1N7"/>
<dbReference type="PANTHER" id="PTHR35525">
    <property type="entry name" value="BLL6575 PROTEIN"/>
    <property type="match status" value="1"/>
</dbReference>
<accession>A0A7X6D1N7</accession>
<name>A0A7X6D1N7_9ACTN</name>
<comment type="caution">
    <text evidence="3">The sequence shown here is derived from an EMBL/GenBank/DDBJ whole genome shotgun (WGS) entry which is preliminary data.</text>
</comment>
<feature type="region of interest" description="Disordered" evidence="1">
    <location>
        <begin position="1"/>
        <end position="43"/>
    </location>
</feature>
<dbReference type="PANTHER" id="PTHR35525:SF3">
    <property type="entry name" value="BLL6575 PROTEIN"/>
    <property type="match status" value="1"/>
</dbReference>
<gene>
    <name evidence="3" type="ORF">HCN56_12430</name>
</gene>
<dbReference type="InterPro" id="IPR021005">
    <property type="entry name" value="Znf_CGNR"/>
</dbReference>
<evidence type="ECO:0000256" key="1">
    <source>
        <dbReference type="SAM" id="MobiDB-lite"/>
    </source>
</evidence>
<protein>
    <submittedName>
        <fullName evidence="3">CGNR zinc finger domain-containing protein</fullName>
    </submittedName>
</protein>
<evidence type="ECO:0000259" key="2">
    <source>
        <dbReference type="Pfam" id="PF11706"/>
    </source>
</evidence>
<dbReference type="InterPro" id="IPR023286">
    <property type="entry name" value="ABATE_dom_sf"/>
</dbReference>
<dbReference type="InterPro" id="IPR010852">
    <property type="entry name" value="ABATE"/>
</dbReference>